<name>A0AAD1W1W3_PELCU</name>
<sequence length="99" mass="10948">MSTKGLQAKSHPNQQLPVTPAIVKRKQVQQRNTFRSPTDSLVSPCSRVLRKAKFEASSRLVSSKAIKKQMGKGQCPGVMAKRMNSPEDQTLISSYCICI</sequence>
<dbReference type="EMBL" id="OW240914">
    <property type="protein sequence ID" value="CAH2277898.1"/>
    <property type="molecule type" value="Genomic_DNA"/>
</dbReference>
<protein>
    <submittedName>
        <fullName evidence="1">Uncharacterized protein</fullName>
    </submittedName>
</protein>
<dbReference type="Proteomes" id="UP001295444">
    <property type="component" value="Chromosome 03"/>
</dbReference>
<accession>A0AAD1W1W3</accession>
<dbReference type="InterPro" id="IPR007727">
    <property type="entry name" value="Spo12"/>
</dbReference>
<evidence type="ECO:0000313" key="2">
    <source>
        <dbReference type="Proteomes" id="UP001295444"/>
    </source>
</evidence>
<dbReference type="AlphaFoldDB" id="A0AAD1W1W3"/>
<evidence type="ECO:0000313" key="1">
    <source>
        <dbReference type="EMBL" id="CAH2277898.1"/>
    </source>
</evidence>
<proteinExistence type="predicted"/>
<organism evidence="1 2">
    <name type="scientific">Pelobates cultripes</name>
    <name type="common">Western spadefoot toad</name>
    <dbReference type="NCBI Taxonomy" id="61616"/>
    <lineage>
        <taxon>Eukaryota</taxon>
        <taxon>Metazoa</taxon>
        <taxon>Chordata</taxon>
        <taxon>Craniata</taxon>
        <taxon>Vertebrata</taxon>
        <taxon>Euteleostomi</taxon>
        <taxon>Amphibia</taxon>
        <taxon>Batrachia</taxon>
        <taxon>Anura</taxon>
        <taxon>Pelobatoidea</taxon>
        <taxon>Pelobatidae</taxon>
        <taxon>Pelobates</taxon>
    </lineage>
</organism>
<dbReference type="Pfam" id="PF05032">
    <property type="entry name" value="Spo12"/>
    <property type="match status" value="1"/>
</dbReference>
<gene>
    <name evidence="1" type="ORF">PECUL_23A009517</name>
</gene>
<reference evidence="1" key="1">
    <citation type="submission" date="2022-03" db="EMBL/GenBank/DDBJ databases">
        <authorList>
            <person name="Alioto T."/>
            <person name="Alioto T."/>
            <person name="Gomez Garrido J."/>
        </authorList>
    </citation>
    <scope>NUCLEOTIDE SEQUENCE</scope>
</reference>
<keyword evidence="2" id="KW-1185">Reference proteome</keyword>